<reference evidence="4 5" key="1">
    <citation type="journal article" date="2018" name="G3 (Bethesda)">
        <title>Phylogenetic and Phylogenomic Definition of Rhizopus Species.</title>
        <authorList>
            <person name="Gryganskyi A.P."/>
            <person name="Golan J."/>
            <person name="Dolatabadi S."/>
            <person name="Mondo S."/>
            <person name="Robb S."/>
            <person name="Idnurm A."/>
            <person name="Muszewska A."/>
            <person name="Steczkiewicz K."/>
            <person name="Masonjones S."/>
            <person name="Liao H.L."/>
            <person name="Gajdeczka M.T."/>
            <person name="Anike F."/>
            <person name="Vuek A."/>
            <person name="Anishchenko I.M."/>
            <person name="Voigt K."/>
            <person name="de Hoog G.S."/>
            <person name="Smith M.E."/>
            <person name="Heitman J."/>
            <person name="Vilgalys R."/>
            <person name="Stajich J.E."/>
        </authorList>
    </citation>
    <scope>NUCLEOTIDE SEQUENCE [LARGE SCALE GENOMIC DNA]</scope>
    <source>
        <strain evidence="4 5">LSU 92-RS-03</strain>
    </source>
</reference>
<name>A0A367KJH3_RHIST</name>
<proteinExistence type="predicted"/>
<evidence type="ECO:0000313" key="3">
    <source>
        <dbReference type="EMBL" id="RCH83247.1"/>
    </source>
</evidence>
<comment type="caution">
    <text evidence="4">The sequence shown here is derived from an EMBL/GenBank/DDBJ whole genome shotgun (WGS) entry which is preliminary data.</text>
</comment>
<accession>A0A367KJH3</accession>
<dbReference type="EMBL" id="PJQM01004936">
    <property type="protein sequence ID" value="RCH82907.1"/>
    <property type="molecule type" value="Genomic_DNA"/>
</dbReference>
<evidence type="ECO:0000313" key="2">
    <source>
        <dbReference type="EMBL" id="RCH82907.1"/>
    </source>
</evidence>
<protein>
    <submittedName>
        <fullName evidence="4">Uncharacterized protein</fullName>
    </submittedName>
</protein>
<dbReference type="EMBL" id="PJQM01001577">
    <property type="protein sequence ID" value="RCI02002.1"/>
    <property type="molecule type" value="Genomic_DNA"/>
</dbReference>
<dbReference type="EMBL" id="PJQM01004809">
    <property type="protein sequence ID" value="RCH83247.1"/>
    <property type="molecule type" value="Genomic_DNA"/>
</dbReference>
<evidence type="ECO:0000313" key="5">
    <source>
        <dbReference type="Proteomes" id="UP000253551"/>
    </source>
</evidence>
<keyword evidence="5" id="KW-1185">Reference proteome</keyword>
<sequence>MRTKKKQRIVGALHSLNNPPSWRLSKGKKREYESDVAESSSSAAKRPKFGQERDIVLLNALNDEFHDMLSGDIIQ</sequence>
<feature type="non-terminal residue" evidence="4">
    <location>
        <position position="75"/>
    </location>
</feature>
<dbReference type="Proteomes" id="UP000253551">
    <property type="component" value="Unassembled WGS sequence"/>
</dbReference>
<dbReference type="AlphaFoldDB" id="A0A367KJH3"/>
<evidence type="ECO:0000256" key="1">
    <source>
        <dbReference type="SAM" id="MobiDB-lite"/>
    </source>
</evidence>
<evidence type="ECO:0000313" key="4">
    <source>
        <dbReference type="EMBL" id="RCI02002.1"/>
    </source>
</evidence>
<feature type="region of interest" description="Disordered" evidence="1">
    <location>
        <begin position="1"/>
        <end position="47"/>
    </location>
</feature>
<gene>
    <name evidence="3" type="ORF">CU098_002037</name>
    <name evidence="2" type="ORF">CU098_009443</name>
    <name evidence="4" type="ORF">CU098_012411</name>
</gene>
<organism evidence="4 5">
    <name type="scientific">Rhizopus stolonifer</name>
    <name type="common">Rhizopus nigricans</name>
    <dbReference type="NCBI Taxonomy" id="4846"/>
    <lineage>
        <taxon>Eukaryota</taxon>
        <taxon>Fungi</taxon>
        <taxon>Fungi incertae sedis</taxon>
        <taxon>Mucoromycota</taxon>
        <taxon>Mucoromycotina</taxon>
        <taxon>Mucoromycetes</taxon>
        <taxon>Mucorales</taxon>
        <taxon>Mucorineae</taxon>
        <taxon>Rhizopodaceae</taxon>
        <taxon>Rhizopus</taxon>
    </lineage>
</organism>